<comment type="cofactor">
    <cofactor evidence="4">
        <name>FAD</name>
        <dbReference type="ChEBI" id="CHEBI:57692"/>
    </cofactor>
    <text evidence="4">Binds 1 FAD per subunit.</text>
</comment>
<dbReference type="GO" id="GO:0005737">
    <property type="term" value="C:cytoplasm"/>
    <property type="evidence" value="ECO:0007669"/>
    <property type="project" value="TreeGrafter"/>
</dbReference>
<protein>
    <recommendedName>
        <fullName evidence="6">Photolyase/cryptochrome alpha/beta domain-containing protein</fullName>
    </recommendedName>
</protein>
<feature type="region of interest" description="Disordered" evidence="5">
    <location>
        <begin position="1"/>
        <end position="30"/>
    </location>
</feature>
<keyword evidence="3 4" id="KW-0274">FAD</keyword>
<keyword evidence="8" id="KW-1185">Reference proteome</keyword>
<dbReference type="Proteomes" id="UP000019473">
    <property type="component" value="Unassembled WGS sequence"/>
</dbReference>
<evidence type="ECO:0000256" key="5">
    <source>
        <dbReference type="SAM" id="MobiDB-lite"/>
    </source>
</evidence>
<dbReference type="InterPro" id="IPR005101">
    <property type="entry name" value="Cryptochr/Photolyase_FAD-bd"/>
</dbReference>
<feature type="binding site" evidence="4">
    <location>
        <position position="349"/>
    </location>
    <ligand>
        <name>FAD</name>
        <dbReference type="ChEBI" id="CHEBI:57692"/>
    </ligand>
</feature>
<dbReference type="GO" id="GO:0032922">
    <property type="term" value="P:circadian regulation of gene expression"/>
    <property type="evidence" value="ECO:0007669"/>
    <property type="project" value="TreeGrafter"/>
</dbReference>
<dbReference type="GO" id="GO:0003904">
    <property type="term" value="F:deoxyribodipyrimidine photo-lyase activity"/>
    <property type="evidence" value="ECO:0007669"/>
    <property type="project" value="TreeGrafter"/>
</dbReference>
<dbReference type="STRING" id="1182544.W9W0S6"/>
<name>W9W0S6_9EURO</name>
<dbReference type="Gene3D" id="1.10.579.10">
    <property type="entry name" value="DNA Cyclobutane Dipyrimidine Photolyase, subunit A, domain 3"/>
    <property type="match status" value="1"/>
</dbReference>
<dbReference type="PANTHER" id="PTHR11455:SF18">
    <property type="entry name" value="SI:CH1073-390K14.1"/>
    <property type="match status" value="1"/>
</dbReference>
<dbReference type="VEuPathDB" id="FungiDB:A1O7_05535"/>
<dbReference type="PANTHER" id="PTHR11455">
    <property type="entry name" value="CRYPTOCHROME"/>
    <property type="match status" value="1"/>
</dbReference>
<dbReference type="InterPro" id="IPR036134">
    <property type="entry name" value="Crypto/Photolyase_FAD-like_sf"/>
</dbReference>
<dbReference type="SUPFAM" id="SSF48173">
    <property type="entry name" value="Cryptochrome/photolyase FAD-binding domain"/>
    <property type="match status" value="1"/>
</dbReference>
<proteinExistence type="inferred from homology"/>
<organism evidence="7 8">
    <name type="scientific">Cladophialophora yegresii CBS 114405</name>
    <dbReference type="NCBI Taxonomy" id="1182544"/>
    <lineage>
        <taxon>Eukaryota</taxon>
        <taxon>Fungi</taxon>
        <taxon>Dikarya</taxon>
        <taxon>Ascomycota</taxon>
        <taxon>Pezizomycotina</taxon>
        <taxon>Eurotiomycetes</taxon>
        <taxon>Chaetothyriomycetidae</taxon>
        <taxon>Chaetothyriales</taxon>
        <taxon>Herpotrichiellaceae</taxon>
        <taxon>Cladophialophora</taxon>
    </lineage>
</organism>
<comment type="similarity">
    <text evidence="1">Belongs to the DNA photolyase class-1 family.</text>
</comment>
<dbReference type="Gene3D" id="1.25.40.80">
    <property type="match status" value="1"/>
</dbReference>
<accession>W9W0S6</accession>
<dbReference type="AlphaFoldDB" id="W9W0S6"/>
<comment type="caution">
    <text evidence="7">The sequence shown here is derived from an EMBL/GenBank/DDBJ whole genome shotgun (WGS) entry which is preliminary data.</text>
</comment>
<dbReference type="InterPro" id="IPR006050">
    <property type="entry name" value="DNA_photolyase_N"/>
</dbReference>
<dbReference type="eggNOG" id="KOG0133">
    <property type="taxonomic scope" value="Eukaryota"/>
</dbReference>
<dbReference type="InterPro" id="IPR002081">
    <property type="entry name" value="Cryptochrome/DNA_photolyase_1"/>
</dbReference>
<dbReference type="GO" id="GO:0043153">
    <property type="term" value="P:entrainment of circadian clock by photoperiod"/>
    <property type="evidence" value="ECO:0007669"/>
    <property type="project" value="TreeGrafter"/>
</dbReference>
<evidence type="ECO:0000256" key="3">
    <source>
        <dbReference type="ARBA" id="ARBA00022827"/>
    </source>
</evidence>
<gene>
    <name evidence="7" type="ORF">A1O7_05535</name>
</gene>
<feature type="binding site" evidence="4">
    <location>
        <position position="294"/>
    </location>
    <ligand>
        <name>FAD</name>
        <dbReference type="ChEBI" id="CHEBI:57692"/>
    </ligand>
</feature>
<evidence type="ECO:0000313" key="8">
    <source>
        <dbReference type="Proteomes" id="UP000019473"/>
    </source>
</evidence>
<dbReference type="GO" id="GO:0005634">
    <property type="term" value="C:nucleus"/>
    <property type="evidence" value="ECO:0007669"/>
    <property type="project" value="TreeGrafter"/>
</dbReference>
<evidence type="ECO:0000259" key="6">
    <source>
        <dbReference type="PROSITE" id="PS51645"/>
    </source>
</evidence>
<dbReference type="SUPFAM" id="SSF52425">
    <property type="entry name" value="Cryptochrome/photolyase, N-terminal domain"/>
    <property type="match status" value="1"/>
</dbReference>
<dbReference type="Pfam" id="PF00875">
    <property type="entry name" value="DNA_photolyase"/>
    <property type="match status" value="1"/>
</dbReference>
<dbReference type="GO" id="GO:0003677">
    <property type="term" value="F:DNA binding"/>
    <property type="evidence" value="ECO:0007669"/>
    <property type="project" value="TreeGrafter"/>
</dbReference>
<evidence type="ECO:0000256" key="4">
    <source>
        <dbReference type="PIRSR" id="PIRSR602081-1"/>
    </source>
</evidence>
<feature type="binding site" evidence="4">
    <location>
        <begin position="306"/>
        <end position="310"/>
    </location>
    <ligand>
        <name>FAD</name>
        <dbReference type="ChEBI" id="CHEBI:57692"/>
    </ligand>
</feature>
<sequence length="542" mass="62675">MSKRDATEHPEQRHPTTKRAKEVISPETPYQELRSLLEDQKPHKNTKRTLHWFRSKDLRTHDNRALHAASQFAQASNAPLLCAYVNCPAEFRWHGTSPARTDFIMENLGLVKSELKKLDIPLVFLEASKRGEIVPAIIDFIRENGISHVFANYEYEIDELRRDIQLLKAASDVNVTSKGFHLSMHHDQTVMEPGTMLTDAGKAMKVFTPYHRAWLAQVKADPSLIDTVAAPSRNTAESKKKLKPFFDSRVCKPSKEKQFSSNEERDRIRQLWPAGHQAAMDRLTHFLDDKIADYAATRSQPAKDSTSRMSAYLSAGVISVREILTAVSKRNNGSTDFSQSGCDEGMAGWVRELVFRELYRQTTVQTPHTSMNMPQNLKFDFVNWEDDEEGYQRWEDGTLGVPLVDAGMRQIKHEAYMHNRLRMNVSSYLYCNLLIDYRRGERYFAETLIDWDLSNNTQGWEPSYTVFNPVSQAEKNDPEGEYIRRWIPELKDVKGKAIFDPYHRLDKDAFEKLGYPPPYVDWKETKQRCIERFKSDMRDAEP</sequence>
<dbReference type="PRINTS" id="PR00147">
    <property type="entry name" value="DNAPHOTLYASE"/>
</dbReference>
<dbReference type="InterPro" id="IPR036155">
    <property type="entry name" value="Crypto/Photolyase_N_sf"/>
</dbReference>
<dbReference type="Pfam" id="PF03441">
    <property type="entry name" value="FAD_binding_7"/>
    <property type="match status" value="1"/>
</dbReference>
<dbReference type="RefSeq" id="XP_007757734.1">
    <property type="nucleotide sequence ID" value="XM_007759544.1"/>
</dbReference>
<evidence type="ECO:0000256" key="2">
    <source>
        <dbReference type="ARBA" id="ARBA00022630"/>
    </source>
</evidence>
<feature type="domain" description="Photolyase/cryptochrome alpha/beta" evidence="6">
    <location>
        <begin position="48"/>
        <end position="190"/>
    </location>
</feature>
<feature type="binding site" evidence="4">
    <location>
        <begin position="352"/>
        <end position="359"/>
    </location>
    <ligand>
        <name>FAD</name>
        <dbReference type="ChEBI" id="CHEBI:57692"/>
    </ligand>
</feature>
<keyword evidence="2 4" id="KW-0285">Flavoprotein</keyword>
<dbReference type="OrthoDB" id="435881at2759"/>
<dbReference type="InterPro" id="IPR014729">
    <property type="entry name" value="Rossmann-like_a/b/a_fold"/>
</dbReference>
<dbReference type="GO" id="GO:0071949">
    <property type="term" value="F:FAD binding"/>
    <property type="evidence" value="ECO:0007669"/>
    <property type="project" value="TreeGrafter"/>
</dbReference>
<feature type="compositionally biased region" description="Basic and acidic residues" evidence="5">
    <location>
        <begin position="1"/>
        <end position="24"/>
    </location>
</feature>
<dbReference type="EMBL" id="AMGW01000004">
    <property type="protein sequence ID" value="EXJ58111.1"/>
    <property type="molecule type" value="Genomic_DNA"/>
</dbReference>
<feature type="binding site" evidence="4">
    <location>
        <begin position="450"/>
        <end position="452"/>
    </location>
    <ligand>
        <name>FAD</name>
        <dbReference type="ChEBI" id="CHEBI:57692"/>
    </ligand>
</feature>
<dbReference type="PROSITE" id="PS51645">
    <property type="entry name" value="PHR_CRY_ALPHA_BETA"/>
    <property type="match status" value="1"/>
</dbReference>
<dbReference type="Gene3D" id="3.40.50.620">
    <property type="entry name" value="HUPs"/>
    <property type="match status" value="1"/>
</dbReference>
<evidence type="ECO:0000313" key="7">
    <source>
        <dbReference type="EMBL" id="EXJ58111.1"/>
    </source>
</evidence>
<dbReference type="GeneID" id="19180119"/>
<reference evidence="7 8" key="1">
    <citation type="submission" date="2013-03" db="EMBL/GenBank/DDBJ databases">
        <title>The Genome Sequence of Cladophialophora yegresii CBS 114405.</title>
        <authorList>
            <consortium name="The Broad Institute Genomics Platform"/>
            <person name="Cuomo C."/>
            <person name="de Hoog S."/>
            <person name="Gorbushina A."/>
            <person name="Walker B."/>
            <person name="Young S.K."/>
            <person name="Zeng Q."/>
            <person name="Gargeya S."/>
            <person name="Fitzgerald M."/>
            <person name="Haas B."/>
            <person name="Abouelleil A."/>
            <person name="Allen A.W."/>
            <person name="Alvarado L."/>
            <person name="Arachchi H.M."/>
            <person name="Berlin A.M."/>
            <person name="Chapman S.B."/>
            <person name="Gainer-Dewar J."/>
            <person name="Goldberg J."/>
            <person name="Griggs A."/>
            <person name="Gujja S."/>
            <person name="Hansen M."/>
            <person name="Howarth C."/>
            <person name="Imamovic A."/>
            <person name="Ireland A."/>
            <person name="Larimer J."/>
            <person name="McCowan C."/>
            <person name="Murphy C."/>
            <person name="Pearson M."/>
            <person name="Poon T.W."/>
            <person name="Priest M."/>
            <person name="Roberts A."/>
            <person name="Saif S."/>
            <person name="Shea T."/>
            <person name="Sisk P."/>
            <person name="Sykes S."/>
            <person name="Wortman J."/>
            <person name="Nusbaum C."/>
            <person name="Birren B."/>
        </authorList>
    </citation>
    <scope>NUCLEOTIDE SEQUENCE [LARGE SCALE GENOMIC DNA]</scope>
    <source>
        <strain evidence="7 8">CBS 114405</strain>
    </source>
</reference>
<dbReference type="HOGENOM" id="CLU_010348_2_1_1"/>
<evidence type="ECO:0000256" key="1">
    <source>
        <dbReference type="ARBA" id="ARBA00005862"/>
    </source>
</evidence>